<proteinExistence type="predicted"/>
<feature type="region of interest" description="Disordered" evidence="1">
    <location>
        <begin position="1279"/>
        <end position="1318"/>
    </location>
</feature>
<sequence length="1467" mass="156893">MRSVRLPRPGGTRATDEPTPDTGRLDASEPHDTPREREVAAAVATWRGRLTDLVGGSALWDVNALGEAMVELTAAHPSGIAQLYAGRSTPLSNLVREGSALTQARRRARVVVARTEELAQRFGVAPTYVAMGVATWESTTAGEPAGADARPLDADDLAHHRTGDDVDLLDPGSVPAVPALTAEPEDIVPRTVHAPVLLRPVRVRVHGSDAEIDLEIDPAVEVNSLLVRDLRAAGIDVDASEVAGSTTTAHGFSPRPALERIAELGAALPGFRLEPRIVVGAFVHPGQALADDLDTQQRELATHDVVAALAGVEGARAAVATDVPEPDPQDRDPDDEAGVGDLDPGQQDVLDAVAAGGHLLVDAPPGTDSAATMAAVVAQAAADGRRVLYVPGTRRAGQALLDAMRGAGVSDLALDLSNDPRWPSTAAARLIDGLNPPEPEIDTETRAAERARLRQARRDLSDHLTALHAARAPWDASAYDALQALAELTSQRPGPRTQVRVATRAVRSMSEQDRQHAREELARAAALGAFRLRAADTAWFGARLSSAEHATATLERVRELGELLPDLRAQIARTAAQTGLDEATTLEQWSEQLLLLDGIRSSLDVFTPQVFERSASDMVAATGTRSWRAQHDIAMGWGVRRRLKKQARDLLRPGGSVGDLHAELIDVQERRDLWRRHCAGGGWPRLPEGMPEITRTEAKIAGLVNDLDPVLGATLGGRTLTEVPLEELATRVARLGADDVALRQLPERAAVLAHLSDLGLDDLLADLTQRRVPTSLVGAEFDLAWWSSVLEEILAEDPALAGLETSVLEEAALTLREADRQQTVSLTAPALAKVRERVRSAIAHDRTRAQEFYRAVRGGATDLKDLLETYGEVAWAPRPVWVVPPMVVPQVLPPERTVDLVVLDAVQHVPTEQVISAIARSQQVVVVGDSRRGGAGGVIPQLSWLPTLALHPGRGRQDPDVAAFLSAHGYDEAVRPLPTPPGHSGVRLELVDGTGMPVPGADVVESVQAEVDRVVDLVIDHALSRPEESLAVVALNTRHADRVRESVLSVAAGSASMSAFFDQSRPEAFTVVDVESAAGMRRDAIVLTLGFGKTPHGRVLHRFGAISGPDGVAFLVDALDAVRSRLTVVSCLAPEDLDPERVRAPGSQMLRDLLQMASAGQMKRPQEDPELGVDRLLLDLAERLWRRGLTVVPRYGIPGGIRIPLAVGHPALPEELLLAVLTDDEDYMAEPSLRRRDRHWVERLVDRGWKVCTVYSSAVFMDPQGEADKIADELELIVSERTGIPPEERPAPPLRWDESSDEGSSPLATTSAAAPSVATTSAVTTSARGVAMVGQAGASEVHAHVQAGIASGGSEHADDSADERGERPDVPAGQPLSRYGDDELDSLVTWISSDGTPRTVEELREELRSELGIAKRGTHVDAVLSAAVRRSGLAREESAGGEQDAVGEPAQDSKTGDESVRHREGKD</sequence>
<protein>
    <recommendedName>
        <fullName evidence="2">Restriction endonuclease type II-like domain-containing protein</fullName>
    </recommendedName>
</protein>
<dbReference type="Proteomes" id="UP000593758">
    <property type="component" value="Chromosome"/>
</dbReference>
<feature type="compositionally biased region" description="Acidic residues" evidence="1">
    <location>
        <begin position="324"/>
        <end position="338"/>
    </location>
</feature>
<accession>A0A7M1SVG6</accession>
<dbReference type="Pfam" id="PF18741">
    <property type="entry name" value="MTES_1575"/>
    <property type="match status" value="1"/>
</dbReference>
<feature type="compositionally biased region" description="Basic and acidic residues" evidence="1">
    <location>
        <begin position="1355"/>
        <end position="1369"/>
    </location>
</feature>
<keyword evidence="4" id="KW-1185">Reference proteome</keyword>
<reference evidence="3 4" key="1">
    <citation type="submission" date="2020-10" db="EMBL/GenBank/DDBJ databases">
        <title>Haloactinobacterium sp. RN3S43, a bacterium isolated from saline soil.</title>
        <authorList>
            <person name="Sun J.-Q."/>
        </authorList>
    </citation>
    <scope>NUCLEOTIDE SEQUENCE [LARGE SCALE GENOMIC DNA]</scope>
    <source>
        <strain evidence="3 4">RN3S43</strain>
    </source>
</reference>
<feature type="region of interest" description="Disordered" evidence="1">
    <location>
        <begin position="320"/>
        <end position="346"/>
    </location>
</feature>
<feature type="compositionally biased region" description="Basic and acidic residues" evidence="1">
    <location>
        <begin position="1454"/>
        <end position="1467"/>
    </location>
</feature>
<dbReference type="KEGG" id="halt:IM660_04350"/>
<evidence type="ECO:0000256" key="1">
    <source>
        <dbReference type="SAM" id="MobiDB-lite"/>
    </source>
</evidence>
<organism evidence="3 4">
    <name type="scientific">Ruania alkalisoli</name>
    <dbReference type="NCBI Taxonomy" id="2779775"/>
    <lineage>
        <taxon>Bacteria</taxon>
        <taxon>Bacillati</taxon>
        <taxon>Actinomycetota</taxon>
        <taxon>Actinomycetes</taxon>
        <taxon>Micrococcales</taxon>
        <taxon>Ruaniaceae</taxon>
        <taxon>Ruania</taxon>
    </lineage>
</organism>
<feature type="compositionally biased region" description="Basic and acidic residues" evidence="1">
    <location>
        <begin position="23"/>
        <end position="36"/>
    </location>
</feature>
<dbReference type="EMBL" id="CP063169">
    <property type="protein sequence ID" value="QOR71528.1"/>
    <property type="molecule type" value="Genomic_DNA"/>
</dbReference>
<feature type="compositionally biased region" description="Low complexity" evidence="1">
    <location>
        <begin position="1304"/>
        <end position="1318"/>
    </location>
</feature>
<name>A0A7M1SVG6_9MICO</name>
<dbReference type="InterPro" id="IPR049468">
    <property type="entry name" value="Restrct_endonuc-II-like_dom"/>
</dbReference>
<evidence type="ECO:0000313" key="4">
    <source>
        <dbReference type="Proteomes" id="UP000593758"/>
    </source>
</evidence>
<dbReference type="InterPro" id="IPR027417">
    <property type="entry name" value="P-loop_NTPase"/>
</dbReference>
<feature type="compositionally biased region" description="Basic and acidic residues" evidence="1">
    <location>
        <begin position="1286"/>
        <end position="1298"/>
    </location>
</feature>
<feature type="region of interest" description="Disordered" evidence="1">
    <location>
        <begin position="1432"/>
        <end position="1467"/>
    </location>
</feature>
<gene>
    <name evidence="3" type="ORF">IM660_04350</name>
</gene>
<evidence type="ECO:0000259" key="2">
    <source>
        <dbReference type="Pfam" id="PF18741"/>
    </source>
</evidence>
<dbReference type="SUPFAM" id="SSF52540">
    <property type="entry name" value="P-loop containing nucleoside triphosphate hydrolases"/>
    <property type="match status" value="1"/>
</dbReference>
<feature type="domain" description="Restriction endonuclease type II-like" evidence="2">
    <location>
        <begin position="1180"/>
        <end position="1274"/>
    </location>
</feature>
<feature type="region of interest" description="Disordered" evidence="1">
    <location>
        <begin position="1"/>
        <end position="36"/>
    </location>
</feature>
<dbReference type="RefSeq" id="WP_193498186.1">
    <property type="nucleotide sequence ID" value="NZ_CP063169.1"/>
</dbReference>
<evidence type="ECO:0000313" key="3">
    <source>
        <dbReference type="EMBL" id="QOR71528.1"/>
    </source>
</evidence>
<feature type="region of interest" description="Disordered" evidence="1">
    <location>
        <begin position="1351"/>
        <end position="1382"/>
    </location>
</feature>